<name>A0A5M3Q3M2_9GAMM</name>
<dbReference type="SMART" id="SM00702">
    <property type="entry name" value="P4Hc"/>
    <property type="match status" value="1"/>
</dbReference>
<dbReference type="InterPro" id="IPR005123">
    <property type="entry name" value="Oxoglu/Fe-dep_dioxygenase_dom"/>
</dbReference>
<dbReference type="GO" id="GO:0031418">
    <property type="term" value="F:L-ascorbic acid binding"/>
    <property type="evidence" value="ECO:0007669"/>
    <property type="project" value="UniProtKB-KW"/>
</dbReference>
<evidence type="ECO:0000256" key="3">
    <source>
        <dbReference type="ARBA" id="ARBA00022896"/>
    </source>
</evidence>
<comment type="caution">
    <text evidence="8">The sequence shown here is derived from an EMBL/GenBank/DDBJ whole genome shotgun (WGS) entry which is preliminary data.</text>
</comment>
<protein>
    <recommendedName>
        <fullName evidence="7">Fe2OG dioxygenase domain-containing protein</fullName>
    </recommendedName>
</protein>
<evidence type="ECO:0000313" key="8">
    <source>
        <dbReference type="EMBL" id="GBO89776.1"/>
    </source>
</evidence>
<evidence type="ECO:0000256" key="4">
    <source>
        <dbReference type="ARBA" id="ARBA00022964"/>
    </source>
</evidence>
<organism evidence="8 9">
    <name type="scientific">Marinobacter salsuginis</name>
    <dbReference type="NCBI Taxonomy" id="418719"/>
    <lineage>
        <taxon>Bacteria</taxon>
        <taxon>Pseudomonadati</taxon>
        <taxon>Pseudomonadota</taxon>
        <taxon>Gammaproteobacteria</taxon>
        <taxon>Pseudomonadales</taxon>
        <taxon>Marinobacteraceae</taxon>
        <taxon>Marinobacter</taxon>
    </lineage>
</organism>
<evidence type="ECO:0000259" key="7">
    <source>
        <dbReference type="PROSITE" id="PS51471"/>
    </source>
</evidence>
<dbReference type="AlphaFoldDB" id="A0A5M3Q3M2"/>
<dbReference type="InterPro" id="IPR044862">
    <property type="entry name" value="Pro_4_hyd_alph_FE2OG_OXY"/>
</dbReference>
<keyword evidence="4" id="KW-0223">Dioxygenase</keyword>
<dbReference type="InterPro" id="IPR006620">
    <property type="entry name" value="Pro_4_hyd_alph"/>
</dbReference>
<evidence type="ECO:0000256" key="1">
    <source>
        <dbReference type="ARBA" id="ARBA00001961"/>
    </source>
</evidence>
<dbReference type="Proteomes" id="UP000387223">
    <property type="component" value="Unassembled WGS sequence"/>
</dbReference>
<dbReference type="Gene3D" id="2.60.120.620">
    <property type="entry name" value="q2cbj1_9rhob like domain"/>
    <property type="match status" value="1"/>
</dbReference>
<keyword evidence="5" id="KW-0560">Oxidoreductase</keyword>
<dbReference type="GO" id="GO:0031543">
    <property type="term" value="F:peptidyl-proline dioxygenase activity"/>
    <property type="evidence" value="ECO:0007669"/>
    <property type="project" value="TreeGrafter"/>
</dbReference>
<sequence length="259" mass="28999">METPGIALVHDPLKTPVQDPLVAPLYNLQDAVAGSDVQSVELGQDRREPVSEDWLDELASGLSEHGWMSLDVGSRLGANLLAALKQEVQILDRTDAMKKAGIGRGNDLTRDRSVRRDKIAWLQGVTAPQAALFEFFEAIRQGLNQRLFLGLKRFETHYATYHSGDFYKQHLDSFKGRASRVVSLVLYLNEEWQAADGGALQVFNRDNDHEVCGTVLPEAGRMALFMSEEIPHEVLPANRTRYSLACWFRQDEVPLPLQG</sequence>
<dbReference type="GO" id="GO:0008198">
    <property type="term" value="F:ferrous iron binding"/>
    <property type="evidence" value="ECO:0007669"/>
    <property type="project" value="TreeGrafter"/>
</dbReference>
<keyword evidence="3" id="KW-0847">Vitamin C</keyword>
<dbReference type="EMBL" id="BGZI01000027">
    <property type="protein sequence ID" value="GBO89776.1"/>
    <property type="molecule type" value="Genomic_DNA"/>
</dbReference>
<dbReference type="PROSITE" id="PS51471">
    <property type="entry name" value="FE2OG_OXY"/>
    <property type="match status" value="1"/>
</dbReference>
<reference evidence="8 9" key="1">
    <citation type="journal article" date="2019" name="J. Gen. Appl. Microbiol.">
        <title>Aerobic degradation of cis-dichloroethene by the marine bacterium Marinobacter salsuginis strain 5N-3.</title>
        <authorList>
            <person name="Inoue Y."/>
            <person name="Fukunaga Y."/>
            <person name="Katsumata H."/>
            <person name="Ohji S."/>
            <person name="Hosoyama A."/>
            <person name="Mori K."/>
            <person name="Ando K."/>
        </authorList>
    </citation>
    <scope>NUCLEOTIDE SEQUENCE [LARGE SCALE GENOMIC DNA]</scope>
    <source>
        <strain evidence="8 9">NBRC 109114</strain>
    </source>
</reference>
<gene>
    <name evidence="8" type="ORF">MSSD14B_34440</name>
</gene>
<dbReference type="PANTHER" id="PTHR12907">
    <property type="entry name" value="EGL NINE HOMOLOG-RELATED"/>
    <property type="match status" value="1"/>
</dbReference>
<evidence type="ECO:0000313" key="9">
    <source>
        <dbReference type="Proteomes" id="UP000387223"/>
    </source>
</evidence>
<comment type="cofactor">
    <cofactor evidence="1">
        <name>L-ascorbate</name>
        <dbReference type="ChEBI" id="CHEBI:38290"/>
    </cofactor>
</comment>
<keyword evidence="6" id="KW-0408">Iron</keyword>
<dbReference type="Pfam" id="PF13640">
    <property type="entry name" value="2OG-FeII_Oxy_3"/>
    <property type="match status" value="1"/>
</dbReference>
<keyword evidence="2" id="KW-0479">Metal-binding</keyword>
<feature type="domain" description="Fe2OG dioxygenase" evidence="7">
    <location>
        <begin position="142"/>
        <end position="250"/>
    </location>
</feature>
<dbReference type="RefSeq" id="WP_136629353.1">
    <property type="nucleotide sequence ID" value="NZ_BGZI01000027.1"/>
</dbReference>
<dbReference type="GO" id="GO:0071456">
    <property type="term" value="P:cellular response to hypoxia"/>
    <property type="evidence" value="ECO:0007669"/>
    <property type="project" value="TreeGrafter"/>
</dbReference>
<proteinExistence type="predicted"/>
<evidence type="ECO:0000256" key="5">
    <source>
        <dbReference type="ARBA" id="ARBA00023002"/>
    </source>
</evidence>
<dbReference type="PANTHER" id="PTHR12907:SF26">
    <property type="entry name" value="HIF PROLYL HYDROXYLASE, ISOFORM C"/>
    <property type="match status" value="1"/>
</dbReference>
<dbReference type="InterPro" id="IPR051559">
    <property type="entry name" value="HIF_prolyl_hydroxylases"/>
</dbReference>
<evidence type="ECO:0000256" key="6">
    <source>
        <dbReference type="ARBA" id="ARBA00023004"/>
    </source>
</evidence>
<accession>A0A5M3Q3M2</accession>
<evidence type="ECO:0000256" key="2">
    <source>
        <dbReference type="ARBA" id="ARBA00022723"/>
    </source>
</evidence>